<dbReference type="CDD" id="cd00761">
    <property type="entry name" value="Glyco_tranf_GTA_type"/>
    <property type="match status" value="1"/>
</dbReference>
<proteinExistence type="predicted"/>
<keyword evidence="2" id="KW-0328">Glycosyltransferase</keyword>
<keyword evidence="2" id="KW-0808">Transferase</keyword>
<dbReference type="InterPro" id="IPR001173">
    <property type="entry name" value="Glyco_trans_2-like"/>
</dbReference>
<dbReference type="PANTHER" id="PTHR22916:SF3">
    <property type="entry name" value="UDP-GLCNAC:BETAGAL BETA-1,3-N-ACETYLGLUCOSAMINYLTRANSFERASE-LIKE PROTEIN 1"/>
    <property type="match status" value="1"/>
</dbReference>
<comment type="caution">
    <text evidence="2">The sequence shown here is derived from an EMBL/GenBank/DDBJ whole genome shotgun (WGS) entry which is preliminary data.</text>
</comment>
<dbReference type="PANTHER" id="PTHR22916">
    <property type="entry name" value="GLYCOSYLTRANSFERASE"/>
    <property type="match status" value="1"/>
</dbReference>
<dbReference type="Proteomes" id="UP001206312">
    <property type="component" value="Unassembled WGS sequence"/>
</dbReference>
<dbReference type="GO" id="GO:0016757">
    <property type="term" value="F:glycosyltransferase activity"/>
    <property type="evidence" value="ECO:0007669"/>
    <property type="project" value="UniProtKB-KW"/>
</dbReference>
<evidence type="ECO:0000259" key="1">
    <source>
        <dbReference type="Pfam" id="PF00535"/>
    </source>
</evidence>
<protein>
    <submittedName>
        <fullName evidence="2">Glycosyltransferase</fullName>
        <ecNumber evidence="2">2.4.-.-</ecNumber>
    </submittedName>
</protein>
<dbReference type="EMBL" id="JAMXIB010000001">
    <property type="protein sequence ID" value="MCO5723619.1"/>
    <property type="molecule type" value="Genomic_DNA"/>
</dbReference>
<dbReference type="Pfam" id="PF00535">
    <property type="entry name" value="Glycos_transf_2"/>
    <property type="match status" value="1"/>
</dbReference>
<keyword evidence="3" id="KW-1185">Reference proteome</keyword>
<dbReference type="Gene3D" id="3.90.550.10">
    <property type="entry name" value="Spore Coat Polysaccharide Biosynthesis Protein SpsA, Chain A"/>
    <property type="match status" value="1"/>
</dbReference>
<evidence type="ECO:0000313" key="3">
    <source>
        <dbReference type="Proteomes" id="UP001206312"/>
    </source>
</evidence>
<feature type="domain" description="Glycosyltransferase 2-like" evidence="1">
    <location>
        <begin position="11"/>
        <end position="176"/>
    </location>
</feature>
<dbReference type="EC" id="2.4.-.-" evidence="2"/>
<sequence>MQSFATNPLVSILMPFRDTGRFLPECLHSILEQDLKDWELLAVDDHSTDTGREFMEKLAALDARVRVMDAEGRGIIPALRQAYRLSRGQLITRMDSDDLMAPHRLQLMAGQLTSHGPGHLALGRVRYFSHRGISNGYARYEAWINGLTARGENFSEIYKECVIPSPCWMAYRRDLDACGAFNPDRYPEDYDLCFRFYEGGLKCLPSEHLLHYWRDYDQRTSRTSPHYAQNYFLDLKLYHFLRLDRVPGRPLVVWGAGFKGKTIARKLKAARQPFHWLCDNPRKIGRKIYGVPLQHYTFLGQLENAQSIITVANEEAQEAIRNHLHALGQLSMRDFYFFC</sequence>
<accession>A0ABT1AUB7</accession>
<dbReference type="RefSeq" id="WP_252739990.1">
    <property type="nucleotide sequence ID" value="NZ_JAMXIB010000001.1"/>
</dbReference>
<name>A0ABT1AUB7_9FLAO</name>
<dbReference type="SUPFAM" id="SSF53448">
    <property type="entry name" value="Nucleotide-diphospho-sugar transferases"/>
    <property type="match status" value="1"/>
</dbReference>
<gene>
    <name evidence="2" type="ORF">NG653_02040</name>
</gene>
<reference evidence="2 3" key="1">
    <citation type="submission" date="2022-06" db="EMBL/GenBank/DDBJ databases">
        <authorList>
            <person name="Xuan X."/>
        </authorList>
    </citation>
    <scope>NUCLEOTIDE SEQUENCE [LARGE SCALE GENOMIC DNA]</scope>
    <source>
        <strain evidence="2 3">2V75</strain>
    </source>
</reference>
<dbReference type="InterPro" id="IPR029044">
    <property type="entry name" value="Nucleotide-diphossugar_trans"/>
</dbReference>
<evidence type="ECO:0000313" key="2">
    <source>
        <dbReference type="EMBL" id="MCO5723619.1"/>
    </source>
</evidence>
<organism evidence="2 3">
    <name type="scientific">Robiginitalea marina</name>
    <dbReference type="NCBI Taxonomy" id="2954105"/>
    <lineage>
        <taxon>Bacteria</taxon>
        <taxon>Pseudomonadati</taxon>
        <taxon>Bacteroidota</taxon>
        <taxon>Flavobacteriia</taxon>
        <taxon>Flavobacteriales</taxon>
        <taxon>Flavobacteriaceae</taxon>
        <taxon>Robiginitalea</taxon>
    </lineage>
</organism>